<reference evidence="1" key="2">
    <citation type="journal article" date="2015" name="Fish Shellfish Immunol.">
        <title>Early steps in the European eel (Anguilla anguilla)-Vibrio vulnificus interaction in the gills: Role of the RtxA13 toxin.</title>
        <authorList>
            <person name="Callol A."/>
            <person name="Pajuelo D."/>
            <person name="Ebbesson L."/>
            <person name="Teles M."/>
            <person name="MacKenzie S."/>
            <person name="Amaro C."/>
        </authorList>
    </citation>
    <scope>NUCLEOTIDE SEQUENCE</scope>
</reference>
<evidence type="ECO:0000313" key="1">
    <source>
        <dbReference type="EMBL" id="JAH78274.1"/>
    </source>
</evidence>
<organism evidence="1">
    <name type="scientific">Anguilla anguilla</name>
    <name type="common">European freshwater eel</name>
    <name type="synonym">Muraena anguilla</name>
    <dbReference type="NCBI Taxonomy" id="7936"/>
    <lineage>
        <taxon>Eukaryota</taxon>
        <taxon>Metazoa</taxon>
        <taxon>Chordata</taxon>
        <taxon>Craniata</taxon>
        <taxon>Vertebrata</taxon>
        <taxon>Euteleostomi</taxon>
        <taxon>Actinopterygii</taxon>
        <taxon>Neopterygii</taxon>
        <taxon>Teleostei</taxon>
        <taxon>Anguilliformes</taxon>
        <taxon>Anguillidae</taxon>
        <taxon>Anguilla</taxon>
    </lineage>
</organism>
<name>A0A0E9VJI8_ANGAN</name>
<accession>A0A0E9VJI8</accession>
<protein>
    <submittedName>
        <fullName evidence="1">Uncharacterized protein</fullName>
    </submittedName>
</protein>
<sequence length="31" mass="3874">MRVCGVTITHSEEYCWWNERIFFFHPLEETL</sequence>
<proteinExistence type="predicted"/>
<reference evidence="1" key="1">
    <citation type="submission" date="2014-11" db="EMBL/GenBank/DDBJ databases">
        <authorList>
            <person name="Amaro Gonzalez C."/>
        </authorList>
    </citation>
    <scope>NUCLEOTIDE SEQUENCE</scope>
</reference>
<dbReference type="EMBL" id="GBXM01030303">
    <property type="protein sequence ID" value="JAH78274.1"/>
    <property type="molecule type" value="Transcribed_RNA"/>
</dbReference>
<dbReference type="AlphaFoldDB" id="A0A0E9VJI8"/>